<dbReference type="Proteomes" id="UP000027186">
    <property type="component" value="Plasmid AbAZ39_p1"/>
</dbReference>
<dbReference type="PROSITE" id="PS00061">
    <property type="entry name" value="ADH_SHORT"/>
    <property type="match status" value="1"/>
</dbReference>
<keyword evidence="4" id="KW-0614">Plasmid</keyword>
<evidence type="ECO:0000256" key="1">
    <source>
        <dbReference type="ARBA" id="ARBA00006484"/>
    </source>
</evidence>
<dbReference type="RefSeq" id="WP_040134411.1">
    <property type="nucleotide sequence ID" value="NZ_CP007794.1"/>
</dbReference>
<dbReference type="PANTHER" id="PTHR44196">
    <property type="entry name" value="DEHYDROGENASE/REDUCTASE SDR FAMILY MEMBER 7B"/>
    <property type="match status" value="1"/>
</dbReference>
<dbReference type="KEGG" id="abq:ABAZ39_19640"/>
<evidence type="ECO:0000256" key="3">
    <source>
        <dbReference type="RuleBase" id="RU000363"/>
    </source>
</evidence>
<name>A0A060DJ69_9PROT</name>
<sequence>MRDPRSIVITGASSGIGEELARAYAAPGVALALSGRDSARLEAVAERCRAAGAAVETALVDAADRAAMTGWLSALDARAPVDLVIANAGISAGTGGGVESAEQARRIFQVNVDGVLNSVHPLLPGMQARRRGQIALMASLAGFRGMPGAPAYCASKAAVRVYGESLRGDLAGQGIGVTVICPGFVKSRMTAVNRFPMPFLMETDRAAQVIKSGLARNKARIAFPWPMAATVWLLAALPVALTDVLLRQAPRKE</sequence>
<dbReference type="GO" id="GO:0016491">
    <property type="term" value="F:oxidoreductase activity"/>
    <property type="evidence" value="ECO:0007669"/>
    <property type="project" value="UniProtKB-KW"/>
</dbReference>
<dbReference type="InterPro" id="IPR002347">
    <property type="entry name" value="SDR_fam"/>
</dbReference>
<dbReference type="InterPro" id="IPR036291">
    <property type="entry name" value="NAD(P)-bd_dom_sf"/>
</dbReference>
<evidence type="ECO:0000313" key="4">
    <source>
        <dbReference type="EMBL" id="AIB14141.1"/>
    </source>
</evidence>
<comment type="similarity">
    <text evidence="1 3">Belongs to the short-chain dehydrogenases/reductases (SDR) family.</text>
</comment>
<dbReference type="GO" id="GO:0016020">
    <property type="term" value="C:membrane"/>
    <property type="evidence" value="ECO:0007669"/>
    <property type="project" value="TreeGrafter"/>
</dbReference>
<organism evidence="4 5">
    <name type="scientific">Azospirillum argentinense</name>
    <dbReference type="NCBI Taxonomy" id="2970906"/>
    <lineage>
        <taxon>Bacteria</taxon>
        <taxon>Pseudomonadati</taxon>
        <taxon>Pseudomonadota</taxon>
        <taxon>Alphaproteobacteria</taxon>
        <taxon>Rhodospirillales</taxon>
        <taxon>Azospirillaceae</taxon>
        <taxon>Azospirillum</taxon>
    </lineage>
</organism>
<evidence type="ECO:0000256" key="2">
    <source>
        <dbReference type="ARBA" id="ARBA00023002"/>
    </source>
</evidence>
<accession>A0A060DJ69</accession>
<dbReference type="AlphaFoldDB" id="A0A060DJ69"/>
<dbReference type="Pfam" id="PF00106">
    <property type="entry name" value="adh_short"/>
    <property type="match status" value="1"/>
</dbReference>
<reference evidence="4 5" key="1">
    <citation type="journal article" date="2014" name="Genome Announc.">
        <title>Complete Genome Sequence of the Model Rhizosphere Strain Azospirillum brasilense Az39, Successfully Applied in Agriculture.</title>
        <authorList>
            <person name="Rivera D."/>
            <person name="Revale S."/>
            <person name="Molina R."/>
            <person name="Gualpa J."/>
            <person name="Puente M."/>
            <person name="Maroniche G."/>
            <person name="Paris G."/>
            <person name="Baker D."/>
            <person name="Clavijo B."/>
            <person name="McLay K."/>
            <person name="Spaepen S."/>
            <person name="Perticari A."/>
            <person name="Vazquez M."/>
            <person name="Wisniewski-Dye F."/>
            <person name="Watkins C."/>
            <person name="Martinez-Abarca F."/>
            <person name="Vanderleyden J."/>
            <person name="Cassan F."/>
        </authorList>
    </citation>
    <scope>NUCLEOTIDE SEQUENCE [LARGE SCALE GENOMIC DNA]</scope>
    <source>
        <strain evidence="4 5">Az39</strain>
        <plasmid evidence="4">AbAZ39_p1</plasmid>
    </source>
</reference>
<dbReference type="PRINTS" id="PR00081">
    <property type="entry name" value="GDHRDH"/>
</dbReference>
<evidence type="ECO:0000313" key="5">
    <source>
        <dbReference type="Proteomes" id="UP000027186"/>
    </source>
</evidence>
<dbReference type="Gene3D" id="3.40.50.720">
    <property type="entry name" value="NAD(P)-binding Rossmann-like Domain"/>
    <property type="match status" value="1"/>
</dbReference>
<protein>
    <submittedName>
        <fullName evidence="4">Short-chain dehydrogenase</fullName>
    </submittedName>
</protein>
<dbReference type="EMBL" id="CP007794">
    <property type="protein sequence ID" value="AIB14141.1"/>
    <property type="molecule type" value="Genomic_DNA"/>
</dbReference>
<geneLocation type="plasmid" evidence="4 5">
    <name>AbAZ39_p1</name>
</geneLocation>
<dbReference type="PANTHER" id="PTHR44196:SF1">
    <property type="entry name" value="DEHYDROGENASE_REDUCTASE SDR FAMILY MEMBER 7B"/>
    <property type="match status" value="1"/>
</dbReference>
<gene>
    <name evidence="4" type="ORF">ABAZ39_19640</name>
</gene>
<keyword evidence="2" id="KW-0560">Oxidoreductase</keyword>
<dbReference type="PRINTS" id="PR00080">
    <property type="entry name" value="SDRFAMILY"/>
</dbReference>
<dbReference type="SUPFAM" id="SSF51735">
    <property type="entry name" value="NAD(P)-binding Rossmann-fold domains"/>
    <property type="match status" value="1"/>
</dbReference>
<dbReference type="InterPro" id="IPR020904">
    <property type="entry name" value="Sc_DH/Rdtase_CS"/>
</dbReference>
<proteinExistence type="inferred from homology"/>